<dbReference type="SMART" id="SM00388">
    <property type="entry name" value="HisKA"/>
    <property type="match status" value="1"/>
</dbReference>
<reference evidence="13" key="1">
    <citation type="submission" date="2023-04" db="EMBL/GenBank/DDBJ databases">
        <title>Comparative genomic analysis of Cohnella hashimotonis sp. nov., isolated from the International Space Station.</title>
        <authorList>
            <person name="Venkateswaran K."/>
            <person name="Simpson A."/>
        </authorList>
    </citation>
    <scope>NUCLEOTIDE SEQUENCE</scope>
    <source>
        <strain evidence="13">F6_2S_P_1</strain>
    </source>
</reference>
<dbReference type="Gene3D" id="3.40.50.2300">
    <property type="match status" value="1"/>
</dbReference>
<dbReference type="InterPro" id="IPR001789">
    <property type="entry name" value="Sig_transdc_resp-reg_receiver"/>
</dbReference>
<evidence type="ECO:0000259" key="12">
    <source>
        <dbReference type="PROSITE" id="PS50110"/>
    </source>
</evidence>
<evidence type="ECO:0000313" key="14">
    <source>
        <dbReference type="Proteomes" id="UP001161691"/>
    </source>
</evidence>
<proteinExistence type="predicted"/>
<keyword evidence="4" id="KW-0808">Transferase</keyword>
<name>A0ABT6TM85_9BACL</name>
<dbReference type="SMART" id="SM00387">
    <property type="entry name" value="HATPase_c"/>
    <property type="match status" value="2"/>
</dbReference>
<keyword evidence="7 13" id="KW-0067">ATP-binding</keyword>
<evidence type="ECO:0000256" key="2">
    <source>
        <dbReference type="ARBA" id="ARBA00012438"/>
    </source>
</evidence>
<dbReference type="InterPro" id="IPR004358">
    <property type="entry name" value="Sig_transdc_His_kin-like_C"/>
</dbReference>
<dbReference type="GO" id="GO:0005524">
    <property type="term" value="F:ATP binding"/>
    <property type="evidence" value="ECO:0007669"/>
    <property type="project" value="UniProtKB-KW"/>
</dbReference>
<dbReference type="PRINTS" id="PR00344">
    <property type="entry name" value="BCTRLSENSOR"/>
</dbReference>
<keyword evidence="6" id="KW-0418">Kinase</keyword>
<dbReference type="CDD" id="cd00082">
    <property type="entry name" value="HisKA"/>
    <property type="match status" value="1"/>
</dbReference>
<dbReference type="EC" id="2.7.13.3" evidence="2"/>
<dbReference type="PROSITE" id="PS50109">
    <property type="entry name" value="HIS_KIN"/>
    <property type="match status" value="2"/>
</dbReference>
<dbReference type="Pfam" id="PF00072">
    <property type="entry name" value="Response_reg"/>
    <property type="match status" value="1"/>
</dbReference>
<dbReference type="PANTHER" id="PTHR43547:SF2">
    <property type="entry name" value="HYBRID SIGNAL TRANSDUCTION HISTIDINE KINASE C"/>
    <property type="match status" value="1"/>
</dbReference>
<evidence type="ECO:0000256" key="10">
    <source>
        <dbReference type="SAM" id="Phobius"/>
    </source>
</evidence>
<keyword evidence="10" id="KW-1133">Transmembrane helix</keyword>
<dbReference type="SUPFAM" id="SSF52172">
    <property type="entry name" value="CheY-like"/>
    <property type="match status" value="1"/>
</dbReference>
<evidence type="ECO:0000256" key="4">
    <source>
        <dbReference type="ARBA" id="ARBA00022679"/>
    </source>
</evidence>
<feature type="domain" description="Histidine kinase" evidence="11">
    <location>
        <begin position="920"/>
        <end position="1021"/>
    </location>
</feature>
<evidence type="ECO:0000256" key="1">
    <source>
        <dbReference type="ARBA" id="ARBA00000085"/>
    </source>
</evidence>
<feature type="transmembrane region" description="Helical" evidence="10">
    <location>
        <begin position="357"/>
        <end position="378"/>
    </location>
</feature>
<keyword evidence="14" id="KW-1185">Reference proteome</keyword>
<dbReference type="Gene3D" id="3.30.565.10">
    <property type="entry name" value="Histidine kinase-like ATPase, C-terminal domain"/>
    <property type="match status" value="2"/>
</dbReference>
<dbReference type="EMBL" id="JAGRPV010000001">
    <property type="protein sequence ID" value="MDI4647961.1"/>
    <property type="molecule type" value="Genomic_DNA"/>
</dbReference>
<evidence type="ECO:0000256" key="8">
    <source>
        <dbReference type="ARBA" id="ARBA00023012"/>
    </source>
</evidence>
<dbReference type="InterPro" id="IPR036890">
    <property type="entry name" value="HATPase_C_sf"/>
</dbReference>
<keyword evidence="10" id="KW-0812">Transmembrane</keyword>
<dbReference type="InterPro" id="IPR010559">
    <property type="entry name" value="Sig_transdc_His_kin_internal"/>
</dbReference>
<dbReference type="InterPro" id="IPR005467">
    <property type="entry name" value="His_kinase_dom"/>
</dbReference>
<sequence length="1022" mass="112378">MRKKAAAALITLILLIATFSLLLTFSSRLQKPATAAVNGYMDLSAWRFEEDGVIPLDGQWELYPGKLLTGRDFAAGGEPLTPAVTQVPGSWSKQMDTLGMATYRLRVQVRDPGEVYGLKTASIPVSNRLIVNGQVVGSSGNPAEARQYEAFNRPYVSYFTLQPGWNEILLQVANYDFRANSGIVESIRLGKAGQITELRDRATAHDWISVSVFLIMGLYFFGLYTQRRNDFSLAVFGIVCLCIALFISVSGERVLLHAAGWLPFRLYYRIQLTSAIGVGLGFFLYLNTAFRPYCFKWLVRCSVAIGAVLGVLNAGFGPQLSGGLTRPLTSLFATFALLYATYVFILAALHRVAGSRYLAVAALALNVMALSLNMNFYFGVPIYAFPPVEPFLVLLMLALLMSLRFSNAFRKIEELSGQLLQADKMKDDFLARTSHEFKTPLHGVMNISQSMLDNAASPPTADQRDKLQLITDITKRLSQLVYDILDLSKLKRGELGISPAPIDVRSVAEVQVQFYSYLCMGRSIALDNRVPADLPLALADESRLSQVIGNLLDNAIKHTESGSVVVTGAERGGRLEIAVQDTGKGIEPQDLPFIFEPFRSLESTQSRSFGLGLSIAKQLVELQSGTLMVASSPGVGSTFTFTLPIAARSLDAAQSSSSHASSSSLSNRLSEPLAAEYSFATPHYSNPDGERTVLVVDDQHVNLKVLLDALQPLHYQVIAVQNGYEALAEIDRPGRIDLVILDLMMPGLSGYEVCQQIRKRYTLLELPVLMVTAAIQPQEKVAAFQAGANDYLPKPFDLEELKARIGSLLAMKESLGRAVYLEVAFLQSQIKPHFLHNVLNSIAASSYTDADRSRKMIVDLSDYLRGSFRFSNAEGRIAFAEEFQLIRTYVDIEQARFKDRIRFDYDIAAEAYALRLPPLLVQPLVENAIRHGIGSRIEGGTVKLTAALSNGQWQLVVTDDGVGIAPEQLKKLLDRADAKETQGVGLLNINKRLNYEYGVALELASELGRGTTITVRIPDRSA</sequence>
<dbReference type="Pfam" id="PF06580">
    <property type="entry name" value="His_kinase"/>
    <property type="match status" value="1"/>
</dbReference>
<feature type="domain" description="Response regulatory" evidence="12">
    <location>
        <begin position="692"/>
        <end position="809"/>
    </location>
</feature>
<accession>A0ABT6TM85</accession>
<feature type="domain" description="Histidine kinase" evidence="11">
    <location>
        <begin position="432"/>
        <end position="647"/>
    </location>
</feature>
<evidence type="ECO:0000256" key="7">
    <source>
        <dbReference type="ARBA" id="ARBA00022840"/>
    </source>
</evidence>
<dbReference type="Pfam" id="PF07695">
    <property type="entry name" value="7TMR-DISM_7TM"/>
    <property type="match status" value="1"/>
</dbReference>
<dbReference type="SMART" id="SM00448">
    <property type="entry name" value="REC"/>
    <property type="match status" value="1"/>
</dbReference>
<comment type="catalytic activity">
    <reaction evidence="1">
        <text>ATP + protein L-histidine = ADP + protein N-phospho-L-histidine.</text>
        <dbReference type="EC" id="2.7.13.3"/>
    </reaction>
</comment>
<dbReference type="InterPro" id="IPR003594">
    <property type="entry name" value="HATPase_dom"/>
</dbReference>
<feature type="transmembrane region" description="Helical" evidence="10">
    <location>
        <begin position="266"/>
        <end position="285"/>
    </location>
</feature>
<dbReference type="PANTHER" id="PTHR43547">
    <property type="entry name" value="TWO-COMPONENT HISTIDINE KINASE"/>
    <property type="match status" value="1"/>
</dbReference>
<keyword evidence="3 9" id="KW-0597">Phosphoprotein</keyword>
<keyword evidence="10" id="KW-0472">Membrane</keyword>
<evidence type="ECO:0000256" key="3">
    <source>
        <dbReference type="ARBA" id="ARBA00022553"/>
    </source>
</evidence>
<dbReference type="Pfam" id="PF02518">
    <property type="entry name" value="HATPase_c"/>
    <property type="match status" value="2"/>
</dbReference>
<feature type="transmembrane region" description="Helical" evidence="10">
    <location>
        <begin position="207"/>
        <end position="224"/>
    </location>
</feature>
<dbReference type="InterPro" id="IPR003661">
    <property type="entry name" value="HisK_dim/P_dom"/>
</dbReference>
<evidence type="ECO:0000313" key="13">
    <source>
        <dbReference type="EMBL" id="MDI4647961.1"/>
    </source>
</evidence>
<dbReference type="SUPFAM" id="SSF55874">
    <property type="entry name" value="ATPase domain of HSP90 chaperone/DNA topoisomerase II/histidine kinase"/>
    <property type="match status" value="2"/>
</dbReference>
<keyword evidence="5" id="KW-0547">Nucleotide-binding</keyword>
<evidence type="ECO:0000256" key="6">
    <source>
        <dbReference type="ARBA" id="ARBA00022777"/>
    </source>
</evidence>
<feature type="transmembrane region" description="Helical" evidence="10">
    <location>
        <begin position="328"/>
        <end position="350"/>
    </location>
</feature>
<comment type="caution">
    <text evidence="13">The sequence shown here is derived from an EMBL/GenBank/DDBJ whole genome shotgun (WGS) entry which is preliminary data.</text>
</comment>
<dbReference type="InterPro" id="IPR036097">
    <property type="entry name" value="HisK_dim/P_sf"/>
</dbReference>
<feature type="transmembrane region" description="Helical" evidence="10">
    <location>
        <begin position="297"/>
        <end position="316"/>
    </location>
</feature>
<evidence type="ECO:0000256" key="9">
    <source>
        <dbReference type="PROSITE-ProRule" id="PRU00169"/>
    </source>
</evidence>
<dbReference type="RefSeq" id="WP_282910700.1">
    <property type="nucleotide sequence ID" value="NZ_JAGRPV010000001.1"/>
</dbReference>
<dbReference type="Gene3D" id="1.10.287.130">
    <property type="match status" value="1"/>
</dbReference>
<dbReference type="Proteomes" id="UP001161691">
    <property type="component" value="Unassembled WGS sequence"/>
</dbReference>
<dbReference type="InterPro" id="IPR011006">
    <property type="entry name" value="CheY-like_superfamily"/>
</dbReference>
<dbReference type="InterPro" id="IPR011623">
    <property type="entry name" value="7TMR_DISM_rcpt_extracell_dom1"/>
</dbReference>
<evidence type="ECO:0000256" key="5">
    <source>
        <dbReference type="ARBA" id="ARBA00022741"/>
    </source>
</evidence>
<organism evidence="13 14">
    <name type="scientific">Cohnella hashimotonis</name>
    <dbReference type="NCBI Taxonomy" id="2826895"/>
    <lineage>
        <taxon>Bacteria</taxon>
        <taxon>Bacillati</taxon>
        <taxon>Bacillota</taxon>
        <taxon>Bacilli</taxon>
        <taxon>Bacillales</taxon>
        <taxon>Paenibacillaceae</taxon>
        <taxon>Cohnella</taxon>
    </lineage>
</organism>
<protein>
    <recommendedName>
        <fullName evidence="2">histidine kinase</fullName>
        <ecNumber evidence="2">2.7.13.3</ecNumber>
    </recommendedName>
</protein>
<evidence type="ECO:0000259" key="11">
    <source>
        <dbReference type="PROSITE" id="PS50109"/>
    </source>
</evidence>
<feature type="transmembrane region" description="Helical" evidence="10">
    <location>
        <begin position="231"/>
        <end position="251"/>
    </location>
</feature>
<gene>
    <name evidence="13" type="ORF">KB449_23620</name>
</gene>
<dbReference type="PROSITE" id="PS50110">
    <property type="entry name" value="RESPONSE_REGULATORY"/>
    <property type="match status" value="1"/>
</dbReference>
<feature type="modified residue" description="4-aspartylphosphate" evidence="9">
    <location>
        <position position="742"/>
    </location>
</feature>
<dbReference type="SUPFAM" id="SSF47384">
    <property type="entry name" value="Homodimeric domain of signal transducing histidine kinase"/>
    <property type="match status" value="1"/>
</dbReference>
<keyword evidence="8" id="KW-0902">Two-component regulatory system</keyword>
<dbReference type="Pfam" id="PF00512">
    <property type="entry name" value="HisKA"/>
    <property type="match status" value="1"/>
</dbReference>